<keyword evidence="3" id="KW-1185">Reference proteome</keyword>
<reference evidence="2 3" key="1">
    <citation type="journal article" date="2021" name="Commun. Biol.">
        <title>The genome of Shorea leprosula (Dipterocarpaceae) highlights the ecological relevance of drought in aseasonal tropical rainforests.</title>
        <authorList>
            <person name="Ng K.K.S."/>
            <person name="Kobayashi M.J."/>
            <person name="Fawcett J.A."/>
            <person name="Hatakeyama M."/>
            <person name="Paape T."/>
            <person name="Ng C.H."/>
            <person name="Ang C.C."/>
            <person name="Tnah L.H."/>
            <person name="Lee C.T."/>
            <person name="Nishiyama T."/>
            <person name="Sese J."/>
            <person name="O'Brien M.J."/>
            <person name="Copetti D."/>
            <person name="Mohd Noor M.I."/>
            <person name="Ong R.C."/>
            <person name="Putra M."/>
            <person name="Sireger I.Z."/>
            <person name="Indrioko S."/>
            <person name="Kosugi Y."/>
            <person name="Izuno A."/>
            <person name="Isagi Y."/>
            <person name="Lee S.L."/>
            <person name="Shimizu K.K."/>
        </authorList>
    </citation>
    <scope>NUCLEOTIDE SEQUENCE [LARGE SCALE GENOMIC DNA]</scope>
    <source>
        <strain evidence="2">214</strain>
    </source>
</reference>
<comment type="caution">
    <text evidence="2">The sequence shown here is derived from an EMBL/GenBank/DDBJ whole genome shotgun (WGS) entry which is preliminary data.</text>
</comment>
<proteinExistence type="predicted"/>
<protein>
    <submittedName>
        <fullName evidence="2">Uncharacterized protein</fullName>
    </submittedName>
</protein>
<dbReference type="Proteomes" id="UP001054252">
    <property type="component" value="Unassembled WGS sequence"/>
</dbReference>
<sequence length="159" mass="17678">MEVKVNQKEEGDVKKQHEVEGSQAGIMASQTPNSESAFKFDDSGFIDVPVLYCAEKEFKNLLWSNQGAMTSAANQNETVMPGYKEDIGNDCQTSWKSSELDELNATKLALETMEAQFNATKQALTIMEAKLDSMIEIERQNRKLLQALNNGPKNPTPSK</sequence>
<dbReference type="EMBL" id="BPVZ01000109">
    <property type="protein sequence ID" value="GKV35226.1"/>
    <property type="molecule type" value="Genomic_DNA"/>
</dbReference>
<feature type="region of interest" description="Disordered" evidence="1">
    <location>
        <begin position="1"/>
        <end position="23"/>
    </location>
</feature>
<organism evidence="2 3">
    <name type="scientific">Rubroshorea leprosula</name>
    <dbReference type="NCBI Taxonomy" id="152421"/>
    <lineage>
        <taxon>Eukaryota</taxon>
        <taxon>Viridiplantae</taxon>
        <taxon>Streptophyta</taxon>
        <taxon>Embryophyta</taxon>
        <taxon>Tracheophyta</taxon>
        <taxon>Spermatophyta</taxon>
        <taxon>Magnoliopsida</taxon>
        <taxon>eudicotyledons</taxon>
        <taxon>Gunneridae</taxon>
        <taxon>Pentapetalae</taxon>
        <taxon>rosids</taxon>
        <taxon>malvids</taxon>
        <taxon>Malvales</taxon>
        <taxon>Dipterocarpaceae</taxon>
        <taxon>Rubroshorea</taxon>
    </lineage>
</organism>
<name>A0AAV5LD79_9ROSI</name>
<feature type="compositionally biased region" description="Basic and acidic residues" evidence="1">
    <location>
        <begin position="1"/>
        <end position="20"/>
    </location>
</feature>
<gene>
    <name evidence="2" type="ORF">SLEP1_g43528</name>
</gene>
<evidence type="ECO:0000313" key="3">
    <source>
        <dbReference type="Proteomes" id="UP001054252"/>
    </source>
</evidence>
<dbReference type="AlphaFoldDB" id="A0AAV5LD79"/>
<evidence type="ECO:0000256" key="1">
    <source>
        <dbReference type="SAM" id="MobiDB-lite"/>
    </source>
</evidence>
<evidence type="ECO:0000313" key="2">
    <source>
        <dbReference type="EMBL" id="GKV35226.1"/>
    </source>
</evidence>
<accession>A0AAV5LD79</accession>